<dbReference type="EMBL" id="UYRU01002683">
    <property type="protein sequence ID" value="VDK34579.1"/>
    <property type="molecule type" value="Genomic_DNA"/>
</dbReference>
<proteinExistence type="predicted"/>
<keyword evidence="3" id="KW-1185">Reference proteome</keyword>
<feature type="region of interest" description="Disordered" evidence="1">
    <location>
        <begin position="1"/>
        <end position="26"/>
    </location>
</feature>
<gene>
    <name evidence="2" type="ORF">DILT_LOCUS599</name>
</gene>
<evidence type="ECO:0000256" key="1">
    <source>
        <dbReference type="SAM" id="MobiDB-lite"/>
    </source>
</evidence>
<protein>
    <submittedName>
        <fullName evidence="2">Uncharacterized protein</fullName>
    </submittedName>
</protein>
<dbReference type="Proteomes" id="UP000281553">
    <property type="component" value="Unassembled WGS sequence"/>
</dbReference>
<evidence type="ECO:0000313" key="2">
    <source>
        <dbReference type="EMBL" id="VDK34579.1"/>
    </source>
</evidence>
<reference evidence="2 3" key="1">
    <citation type="submission" date="2018-11" db="EMBL/GenBank/DDBJ databases">
        <authorList>
            <consortium name="Pathogen Informatics"/>
        </authorList>
    </citation>
    <scope>NUCLEOTIDE SEQUENCE [LARGE SCALE GENOMIC DNA]</scope>
</reference>
<name>A0A3P6PEA4_DIBLA</name>
<dbReference type="AlphaFoldDB" id="A0A3P6PEA4"/>
<feature type="compositionally biased region" description="Polar residues" evidence="1">
    <location>
        <begin position="1"/>
        <end position="10"/>
    </location>
</feature>
<organism evidence="2 3">
    <name type="scientific">Dibothriocephalus latus</name>
    <name type="common">Fish tapeworm</name>
    <name type="synonym">Diphyllobothrium latum</name>
    <dbReference type="NCBI Taxonomy" id="60516"/>
    <lineage>
        <taxon>Eukaryota</taxon>
        <taxon>Metazoa</taxon>
        <taxon>Spiralia</taxon>
        <taxon>Lophotrochozoa</taxon>
        <taxon>Platyhelminthes</taxon>
        <taxon>Cestoda</taxon>
        <taxon>Eucestoda</taxon>
        <taxon>Diphyllobothriidea</taxon>
        <taxon>Diphyllobothriidae</taxon>
        <taxon>Dibothriocephalus</taxon>
    </lineage>
</organism>
<sequence length="50" mass="5333">MPPPYQTSTGKIHRQPSGRARGDAEGQWSLHASHCARGFAGCRHASCGVN</sequence>
<evidence type="ECO:0000313" key="3">
    <source>
        <dbReference type="Proteomes" id="UP000281553"/>
    </source>
</evidence>
<accession>A0A3P6PEA4</accession>